<dbReference type="HOGENOM" id="CLU_2295192_0_0_1"/>
<accession>T1KWR2</accession>
<protein>
    <submittedName>
        <fullName evidence="1">Uncharacterized protein</fullName>
    </submittedName>
</protein>
<proteinExistence type="predicted"/>
<evidence type="ECO:0000313" key="2">
    <source>
        <dbReference type="Proteomes" id="UP000015104"/>
    </source>
</evidence>
<reference evidence="2" key="1">
    <citation type="submission" date="2011-08" db="EMBL/GenBank/DDBJ databases">
        <authorList>
            <person name="Rombauts S."/>
        </authorList>
    </citation>
    <scope>NUCLEOTIDE SEQUENCE</scope>
    <source>
        <strain evidence="2">London</strain>
    </source>
</reference>
<keyword evidence="2" id="KW-1185">Reference proteome</keyword>
<dbReference type="Proteomes" id="UP000015104">
    <property type="component" value="Unassembled WGS sequence"/>
</dbReference>
<reference evidence="1" key="2">
    <citation type="submission" date="2015-06" db="UniProtKB">
        <authorList>
            <consortium name="EnsemblMetazoa"/>
        </authorList>
    </citation>
    <scope>IDENTIFICATION</scope>
</reference>
<sequence length="101" mass="11845">MSSRALYQILARAASTYIMSSWAYGRANTSGQRLVRQYCRTMLRLCLIREHAYKTAEQGNRRLARRYLRKCKNANVEDTPNKNIITPEKMLLKVKTMVCLW</sequence>
<organism evidence="1 2">
    <name type="scientific">Tetranychus urticae</name>
    <name type="common">Two-spotted spider mite</name>
    <dbReference type="NCBI Taxonomy" id="32264"/>
    <lineage>
        <taxon>Eukaryota</taxon>
        <taxon>Metazoa</taxon>
        <taxon>Ecdysozoa</taxon>
        <taxon>Arthropoda</taxon>
        <taxon>Chelicerata</taxon>
        <taxon>Arachnida</taxon>
        <taxon>Acari</taxon>
        <taxon>Acariformes</taxon>
        <taxon>Trombidiformes</taxon>
        <taxon>Prostigmata</taxon>
        <taxon>Eleutherengona</taxon>
        <taxon>Raphignathae</taxon>
        <taxon>Tetranychoidea</taxon>
        <taxon>Tetranychidae</taxon>
        <taxon>Tetranychus</taxon>
    </lineage>
</organism>
<dbReference type="AlphaFoldDB" id="T1KWR2"/>
<dbReference type="EMBL" id="CAEY01000653">
    <property type="status" value="NOT_ANNOTATED_CDS"/>
    <property type="molecule type" value="Genomic_DNA"/>
</dbReference>
<dbReference type="EnsemblMetazoa" id="tetur24g02560.1">
    <property type="protein sequence ID" value="tetur24g02560.1"/>
    <property type="gene ID" value="tetur24g02560"/>
</dbReference>
<name>T1KWR2_TETUR</name>
<evidence type="ECO:0000313" key="1">
    <source>
        <dbReference type="EnsemblMetazoa" id="tetur24g02560.1"/>
    </source>
</evidence>